<protein>
    <recommendedName>
        <fullName evidence="5">C-type lectin domain-containing protein</fullName>
    </recommendedName>
</protein>
<accession>T1FEK9</accession>
<dbReference type="CTD" id="20207258"/>
<evidence type="ECO:0008006" key="5">
    <source>
        <dbReference type="Google" id="ProtNLM"/>
    </source>
</evidence>
<dbReference type="InterPro" id="IPR016187">
    <property type="entry name" value="CTDL_fold"/>
</dbReference>
<dbReference type="GeneID" id="20207258"/>
<evidence type="ECO:0000313" key="3">
    <source>
        <dbReference type="EnsemblMetazoa" id="HelroP179347"/>
    </source>
</evidence>
<dbReference type="HOGENOM" id="CLU_987912_0_0_1"/>
<dbReference type="KEGG" id="hro:HELRODRAFT_179347"/>
<dbReference type="EMBL" id="KB097519">
    <property type="protein sequence ID" value="ESN95571.1"/>
    <property type="molecule type" value="Genomic_DNA"/>
</dbReference>
<dbReference type="InterPro" id="IPR016186">
    <property type="entry name" value="C-type_lectin-like/link_sf"/>
</dbReference>
<organism evidence="3 4">
    <name type="scientific">Helobdella robusta</name>
    <name type="common">Californian leech</name>
    <dbReference type="NCBI Taxonomy" id="6412"/>
    <lineage>
        <taxon>Eukaryota</taxon>
        <taxon>Metazoa</taxon>
        <taxon>Spiralia</taxon>
        <taxon>Lophotrochozoa</taxon>
        <taxon>Annelida</taxon>
        <taxon>Clitellata</taxon>
        <taxon>Hirudinea</taxon>
        <taxon>Rhynchobdellida</taxon>
        <taxon>Glossiphoniidae</taxon>
        <taxon>Helobdella</taxon>
    </lineage>
</organism>
<name>T1FEK9_HELRO</name>
<dbReference type="EMBL" id="AMQM01006814">
    <property type="status" value="NOT_ANNOTATED_CDS"/>
    <property type="molecule type" value="Genomic_DNA"/>
</dbReference>
<keyword evidence="1" id="KW-0732">Signal</keyword>
<dbReference type="Proteomes" id="UP000015101">
    <property type="component" value="Unassembled WGS sequence"/>
</dbReference>
<evidence type="ECO:0000256" key="1">
    <source>
        <dbReference type="SAM" id="SignalP"/>
    </source>
</evidence>
<evidence type="ECO:0000313" key="4">
    <source>
        <dbReference type="Proteomes" id="UP000015101"/>
    </source>
</evidence>
<keyword evidence="4" id="KW-1185">Reference proteome</keyword>
<reference evidence="4" key="1">
    <citation type="submission" date="2012-12" db="EMBL/GenBank/DDBJ databases">
        <authorList>
            <person name="Hellsten U."/>
            <person name="Grimwood J."/>
            <person name="Chapman J.A."/>
            <person name="Shapiro H."/>
            <person name="Aerts A."/>
            <person name="Otillar R.P."/>
            <person name="Terry A.Y."/>
            <person name="Boore J.L."/>
            <person name="Simakov O."/>
            <person name="Marletaz F."/>
            <person name="Cho S.-J."/>
            <person name="Edsinger-Gonzales E."/>
            <person name="Havlak P."/>
            <person name="Kuo D.-H."/>
            <person name="Larsson T."/>
            <person name="Lv J."/>
            <person name="Arendt D."/>
            <person name="Savage R."/>
            <person name="Osoegawa K."/>
            <person name="de Jong P."/>
            <person name="Lindberg D.R."/>
            <person name="Seaver E.C."/>
            <person name="Weisblat D.A."/>
            <person name="Putnam N.H."/>
            <person name="Grigoriev I.V."/>
            <person name="Rokhsar D.S."/>
        </authorList>
    </citation>
    <scope>NUCLEOTIDE SEQUENCE</scope>
</reference>
<evidence type="ECO:0000313" key="2">
    <source>
        <dbReference type="EMBL" id="ESN95571.1"/>
    </source>
</evidence>
<dbReference type="Gene3D" id="3.10.100.10">
    <property type="entry name" value="Mannose-Binding Protein A, subunit A"/>
    <property type="match status" value="1"/>
</dbReference>
<gene>
    <name evidence="3" type="primary">20207258</name>
    <name evidence="2" type="ORF">HELRODRAFT_179347</name>
</gene>
<feature type="signal peptide" evidence="1">
    <location>
        <begin position="1"/>
        <end position="16"/>
    </location>
</feature>
<reference evidence="3" key="3">
    <citation type="submission" date="2015-06" db="UniProtKB">
        <authorList>
            <consortium name="EnsemblMetazoa"/>
        </authorList>
    </citation>
    <scope>IDENTIFICATION</scope>
</reference>
<dbReference type="EnsemblMetazoa" id="HelroT179347">
    <property type="protein sequence ID" value="HelroP179347"/>
    <property type="gene ID" value="HelroG179347"/>
</dbReference>
<sequence length="282" mass="32064">MHLLLFSVIFIVCVFSEETIFPRNFTYNDDSTNTAYACVSGMYLNFTATSKTDCCLICLTNGQMNCLAGNFYPLDGRCEIFEVWADYYATNSGCMSFRKTGLCPPGFTYQPSVKTCLMYLKPDMVWEDGLAACTRAGNNIFMVKVDSAEKGTNVTEYLANIGVFDTCSNSIDDNIAWTGGSRKNRQFTQGDFYWYGPNNSMTIFAKAPLNLEFILGSCVALSIRSAKCSFWNSFFKIVISNCKYEAKLKLFCFDCIIIFDCKAHTYYNNRYYLYQIRVYSDV</sequence>
<feature type="chain" id="PRO_5010980599" description="C-type lectin domain-containing protein" evidence="1">
    <location>
        <begin position="17"/>
        <end position="282"/>
    </location>
</feature>
<dbReference type="SUPFAM" id="SSF56436">
    <property type="entry name" value="C-type lectin-like"/>
    <property type="match status" value="1"/>
</dbReference>
<reference evidence="2 4" key="2">
    <citation type="journal article" date="2013" name="Nature">
        <title>Insights into bilaterian evolution from three spiralian genomes.</title>
        <authorList>
            <person name="Simakov O."/>
            <person name="Marletaz F."/>
            <person name="Cho S.J."/>
            <person name="Edsinger-Gonzales E."/>
            <person name="Havlak P."/>
            <person name="Hellsten U."/>
            <person name="Kuo D.H."/>
            <person name="Larsson T."/>
            <person name="Lv J."/>
            <person name="Arendt D."/>
            <person name="Savage R."/>
            <person name="Osoegawa K."/>
            <person name="de Jong P."/>
            <person name="Grimwood J."/>
            <person name="Chapman J.A."/>
            <person name="Shapiro H."/>
            <person name="Aerts A."/>
            <person name="Otillar R.P."/>
            <person name="Terry A.Y."/>
            <person name="Boore J.L."/>
            <person name="Grigoriev I.V."/>
            <person name="Lindberg D.R."/>
            <person name="Seaver E.C."/>
            <person name="Weisblat D.A."/>
            <person name="Putnam N.H."/>
            <person name="Rokhsar D.S."/>
        </authorList>
    </citation>
    <scope>NUCLEOTIDE SEQUENCE</scope>
</reference>
<dbReference type="InParanoid" id="T1FEK9"/>
<proteinExistence type="predicted"/>
<dbReference type="AlphaFoldDB" id="T1FEK9"/>
<dbReference type="RefSeq" id="XP_009026432.1">
    <property type="nucleotide sequence ID" value="XM_009028184.1"/>
</dbReference>